<reference evidence="2 3" key="1">
    <citation type="journal article" date="2011" name="Int. J. Syst. Evol. Microbiol.">
        <title>Description of Undibacterium oligocarboniphilum sp. nov., isolated from purified water, and Undibacterium pigrum strain CCUG 49012 as the type strain of Undibacterium parvum sp. nov., and emended descriptions of the genus Undibacterium and the species Undibacterium pigrum.</title>
        <authorList>
            <person name="Eder W."/>
            <person name="Wanner G."/>
            <person name="Ludwig W."/>
            <person name="Busse H.J."/>
            <person name="Ziemke-Kageler F."/>
            <person name="Lang E."/>
        </authorList>
    </citation>
    <scope>NUCLEOTIDE SEQUENCE [LARGE SCALE GENOMIC DNA]</scope>
    <source>
        <strain evidence="2 3">DSM 23061</strain>
    </source>
</reference>
<dbReference type="InterPro" id="IPR013216">
    <property type="entry name" value="Methyltransf_11"/>
</dbReference>
<dbReference type="PANTHER" id="PTHR43591:SF24">
    <property type="entry name" value="2-METHOXY-6-POLYPRENYL-1,4-BENZOQUINOL METHYLASE, MITOCHONDRIAL"/>
    <property type="match status" value="1"/>
</dbReference>
<dbReference type="CDD" id="cd02440">
    <property type="entry name" value="AdoMet_MTases"/>
    <property type="match status" value="1"/>
</dbReference>
<dbReference type="GO" id="GO:0008757">
    <property type="term" value="F:S-adenosylmethionine-dependent methyltransferase activity"/>
    <property type="evidence" value="ECO:0007669"/>
    <property type="project" value="InterPro"/>
</dbReference>
<keyword evidence="2" id="KW-0489">Methyltransferase</keyword>
<dbReference type="EMBL" id="CP034464">
    <property type="protein sequence ID" value="AZP14614.1"/>
    <property type="molecule type" value="Genomic_DNA"/>
</dbReference>
<feature type="domain" description="Methyltransferase type 11" evidence="1">
    <location>
        <begin position="26"/>
        <end position="122"/>
    </location>
</feature>
<dbReference type="SUPFAM" id="SSF53335">
    <property type="entry name" value="S-adenosyl-L-methionine-dependent methyltransferases"/>
    <property type="match status" value="1"/>
</dbReference>
<evidence type="ECO:0000313" key="3">
    <source>
        <dbReference type="Proteomes" id="UP000275663"/>
    </source>
</evidence>
<protein>
    <submittedName>
        <fullName evidence="2">Class I SAM-dependent methyltransferase</fullName>
    </submittedName>
</protein>
<dbReference type="InterPro" id="IPR029063">
    <property type="entry name" value="SAM-dependent_MTases_sf"/>
</dbReference>
<dbReference type="Pfam" id="PF08241">
    <property type="entry name" value="Methyltransf_11"/>
    <property type="match status" value="1"/>
</dbReference>
<dbReference type="Gene3D" id="3.40.50.150">
    <property type="entry name" value="Vaccinia Virus protein VP39"/>
    <property type="match status" value="1"/>
</dbReference>
<gene>
    <name evidence="2" type="ORF">EJN92_15675</name>
</gene>
<dbReference type="AlphaFoldDB" id="A0A3S9HR99"/>
<dbReference type="Proteomes" id="UP000275663">
    <property type="component" value="Chromosome"/>
</dbReference>
<keyword evidence="2" id="KW-0808">Transferase</keyword>
<dbReference type="GO" id="GO:0032259">
    <property type="term" value="P:methylation"/>
    <property type="evidence" value="ECO:0007669"/>
    <property type="project" value="UniProtKB-KW"/>
</dbReference>
<dbReference type="PANTHER" id="PTHR43591">
    <property type="entry name" value="METHYLTRANSFERASE"/>
    <property type="match status" value="1"/>
</dbReference>
<keyword evidence="3" id="KW-1185">Reference proteome</keyword>
<dbReference type="OrthoDB" id="529208at2"/>
<accession>A0A3S9HR99</accession>
<name>A0A3S9HR99_9BURK</name>
<organism evidence="2 3">
    <name type="scientific">Undibacterium parvum</name>
    <dbReference type="NCBI Taxonomy" id="401471"/>
    <lineage>
        <taxon>Bacteria</taxon>
        <taxon>Pseudomonadati</taxon>
        <taxon>Pseudomonadota</taxon>
        <taxon>Betaproteobacteria</taxon>
        <taxon>Burkholderiales</taxon>
        <taxon>Oxalobacteraceae</taxon>
        <taxon>Undibacterium</taxon>
    </lineage>
</organism>
<evidence type="ECO:0000259" key="1">
    <source>
        <dbReference type="Pfam" id="PF08241"/>
    </source>
</evidence>
<sequence>MVPLIFEPYALDLAARVAKLLPTCLLEIAAGTGVVTRQLADVLAPEVRIVATDLNQAMLDRAALIGTSRAVEWRQADAMQLPFLNESFDVVVCQFGAMFFPDKPKAYAEARRVLRKGGTFIFNVWDAIEQNEFAETVTFALQQMFPDDPPRFMLRTPHGYSDTTVIARQLSEGGFTRQAVITTLAARSRAASPDIPAIAYCQGTLLRSEIEARNASRLLEATNAALAEIGKRFGHGAVEGKIQAHIVIVQR</sequence>
<evidence type="ECO:0000313" key="2">
    <source>
        <dbReference type="EMBL" id="AZP14614.1"/>
    </source>
</evidence>
<proteinExistence type="predicted"/>
<dbReference type="RefSeq" id="WP_126129971.1">
    <property type="nucleotide sequence ID" value="NZ_CP034464.1"/>
</dbReference>
<dbReference type="KEGG" id="upv:EJN92_15675"/>